<evidence type="ECO:0000313" key="3">
    <source>
        <dbReference type="EMBL" id="UEX89332.1"/>
    </source>
</evidence>
<dbReference type="Proteomes" id="UP001197626">
    <property type="component" value="Chromosome"/>
</dbReference>
<accession>A0ABY3PAK1</accession>
<sequence length="294" mass="33519">MILKNLLKLSYAGFTTAHMYQLLDDPKVNLSFDVIPFLRNHPLIHAKPHLHQKYLRLQTLNINEIQERLYGNDIQPVTIFDTIYPQLLKEIYRPPLLFYCKGNLPLLNTFRYYKLAIVGAREHTSYGERAIGYLLQNMSHMPLVIVSGLAKGTDALAHRYALKNHFPTIGVLGFGHAHHYPKVTEPLRHLMETTAHGLTISEYPPFTRPARHHFPERNRIISGLCQGVLVTEAKERSGALITLDQALEQNRNVYVLPGDMFNLHTKGNLLRAKEGAEIVLSAEDILKDMNTSIQ</sequence>
<evidence type="ECO:0000313" key="4">
    <source>
        <dbReference type="Proteomes" id="UP001197626"/>
    </source>
</evidence>
<dbReference type="InterPro" id="IPR003488">
    <property type="entry name" value="DprA"/>
</dbReference>
<keyword evidence="4" id="KW-1185">Reference proteome</keyword>
<organism evidence="3 4">
    <name type="scientific">Staphylococcus ratti</name>
    <dbReference type="NCBI Taxonomy" id="2892440"/>
    <lineage>
        <taxon>Bacteria</taxon>
        <taxon>Bacillati</taxon>
        <taxon>Bacillota</taxon>
        <taxon>Bacilli</taxon>
        <taxon>Bacillales</taxon>
        <taxon>Staphylococcaceae</taxon>
        <taxon>Staphylococcus</taxon>
    </lineage>
</organism>
<proteinExistence type="inferred from homology"/>
<dbReference type="InterPro" id="IPR057666">
    <property type="entry name" value="DrpA_SLOG"/>
</dbReference>
<comment type="similarity">
    <text evidence="1">Belongs to the DprA/Smf family.</text>
</comment>
<dbReference type="PANTHER" id="PTHR43022">
    <property type="entry name" value="PROTEIN SMF"/>
    <property type="match status" value="1"/>
</dbReference>
<evidence type="ECO:0000256" key="1">
    <source>
        <dbReference type="ARBA" id="ARBA00006525"/>
    </source>
</evidence>
<dbReference type="SUPFAM" id="SSF102405">
    <property type="entry name" value="MCP/YpsA-like"/>
    <property type="match status" value="1"/>
</dbReference>
<name>A0ABY3PAK1_9STAP</name>
<reference evidence="3 4" key="1">
    <citation type="journal article" date="2022" name="Pathogens">
        <title>Staphylococcus ratti sp. nov. Isolated from a Lab Rat.</title>
        <authorList>
            <person name="Kovarovic V."/>
            <person name="Sedlacek I."/>
            <person name="Petras P."/>
            <person name="Kralova S."/>
            <person name="Maslanova I."/>
            <person name="Svec P."/>
            <person name="Neumann-Schaal M."/>
            <person name="Botka T."/>
            <person name="Gelbicova T."/>
            <person name="Stankova E."/>
            <person name="Doskar J."/>
            <person name="Pantucek R."/>
        </authorList>
    </citation>
    <scope>NUCLEOTIDE SEQUENCE [LARGE SCALE GENOMIC DNA]</scope>
    <source>
        <strain evidence="3 4">CCM 9025</strain>
    </source>
</reference>
<gene>
    <name evidence="3" type="primary">dprA</name>
    <name evidence="3" type="ORF">LN051_07020</name>
</gene>
<dbReference type="EMBL" id="CP086654">
    <property type="protein sequence ID" value="UEX89332.1"/>
    <property type="molecule type" value="Genomic_DNA"/>
</dbReference>
<dbReference type="NCBIfam" id="TIGR00732">
    <property type="entry name" value="dprA"/>
    <property type="match status" value="1"/>
</dbReference>
<evidence type="ECO:0000259" key="2">
    <source>
        <dbReference type="Pfam" id="PF02481"/>
    </source>
</evidence>
<feature type="domain" description="Smf/DprA SLOG" evidence="2">
    <location>
        <begin position="77"/>
        <end position="289"/>
    </location>
</feature>
<dbReference type="Gene3D" id="3.40.50.450">
    <property type="match status" value="1"/>
</dbReference>
<protein>
    <submittedName>
        <fullName evidence="3">DNA-processing protein DprA</fullName>
    </submittedName>
</protein>
<dbReference type="Pfam" id="PF02481">
    <property type="entry name" value="DNA_processg_A"/>
    <property type="match status" value="1"/>
</dbReference>
<dbReference type="PANTHER" id="PTHR43022:SF1">
    <property type="entry name" value="PROTEIN SMF"/>
    <property type="match status" value="1"/>
</dbReference>